<dbReference type="eggNOG" id="COG0456">
    <property type="taxonomic scope" value="Bacteria"/>
</dbReference>
<keyword evidence="5" id="KW-1185">Reference proteome</keyword>
<dbReference type="HOGENOM" id="CLU_1395167_0_0_5"/>
<dbReference type="Pfam" id="PF00583">
    <property type="entry name" value="Acetyltransf_1"/>
    <property type="match status" value="1"/>
</dbReference>
<gene>
    <name evidence="4" type="ORF">JCM7686_0254</name>
</gene>
<organism evidence="4 5">
    <name type="scientific">Paracoccus aminophilus JCM 7686</name>
    <dbReference type="NCBI Taxonomy" id="1367847"/>
    <lineage>
        <taxon>Bacteria</taxon>
        <taxon>Pseudomonadati</taxon>
        <taxon>Pseudomonadota</taxon>
        <taxon>Alphaproteobacteria</taxon>
        <taxon>Rhodobacterales</taxon>
        <taxon>Paracoccaceae</taxon>
        <taxon>Paracoccus</taxon>
    </lineage>
</organism>
<name>S5XVG4_PARAH</name>
<accession>S5XVG4</accession>
<protein>
    <submittedName>
        <fullName evidence="4">N-acetyltransferase</fullName>
    </submittedName>
</protein>
<dbReference type="RefSeq" id="WP_020949005.1">
    <property type="nucleotide sequence ID" value="NC_022041.1"/>
</dbReference>
<dbReference type="GO" id="GO:0016747">
    <property type="term" value="F:acyltransferase activity, transferring groups other than amino-acyl groups"/>
    <property type="evidence" value="ECO:0007669"/>
    <property type="project" value="InterPro"/>
</dbReference>
<dbReference type="KEGG" id="pami:JCM7686_0254"/>
<evidence type="ECO:0000259" key="3">
    <source>
        <dbReference type="PROSITE" id="PS51186"/>
    </source>
</evidence>
<dbReference type="CDD" id="cd04301">
    <property type="entry name" value="NAT_SF"/>
    <property type="match status" value="1"/>
</dbReference>
<dbReference type="SUPFAM" id="SSF55729">
    <property type="entry name" value="Acyl-CoA N-acyltransferases (Nat)"/>
    <property type="match status" value="1"/>
</dbReference>
<dbReference type="PANTHER" id="PTHR43420:SF44">
    <property type="entry name" value="ACETYLTRANSFERASE YPEA"/>
    <property type="match status" value="1"/>
</dbReference>
<reference evidence="4 5" key="1">
    <citation type="journal article" date="2014" name="BMC Genomics">
        <title>Architecture and functions of a multipartite genome of the methylotrophic bacterium Paracoccus aminophilus JCM 7686, containing primary and secondary chromids.</title>
        <authorList>
            <person name="Dziewit L."/>
            <person name="Czarnecki J."/>
            <person name="Wibberg D."/>
            <person name="Radlinska M."/>
            <person name="Mrozek P."/>
            <person name="Szymczak M."/>
            <person name="Schluter A."/>
            <person name="Puhler A."/>
            <person name="Bartosik D."/>
        </authorList>
    </citation>
    <scope>NUCLEOTIDE SEQUENCE [LARGE SCALE GENOMIC DNA]</scope>
    <source>
        <strain evidence="4">JCM 7686</strain>
    </source>
</reference>
<sequence>MPNDLSRFAHHPVCEGIAPAHLDAAAALFWQAFGREVLPFPTSAARGVALIRHALRAEKALSALDPQGALAALVGIRDAEGGFLAPEAGAFAQVWGCLGGGLERVTNALHRSGPETADMVLDGLVVRPDLRGQGYGRALIAAASHRAARRGYHGLRAEVARANAAARALYLSLGFQPLGQSRIGWPWSGPAEIMRLEIPAAHKSRSSRPPVPEA</sequence>
<dbReference type="InterPro" id="IPR016181">
    <property type="entry name" value="Acyl_CoA_acyltransferase"/>
</dbReference>
<evidence type="ECO:0000313" key="4">
    <source>
        <dbReference type="EMBL" id="AGT07365.1"/>
    </source>
</evidence>
<dbReference type="PROSITE" id="PS51186">
    <property type="entry name" value="GNAT"/>
    <property type="match status" value="1"/>
</dbReference>
<dbReference type="OrthoDB" id="7771980at2"/>
<dbReference type="InterPro" id="IPR050680">
    <property type="entry name" value="YpeA/RimI_acetyltransf"/>
</dbReference>
<dbReference type="Proteomes" id="UP000015480">
    <property type="component" value="Chromosome"/>
</dbReference>
<dbReference type="AlphaFoldDB" id="S5XVG4"/>
<keyword evidence="2" id="KW-0012">Acyltransferase</keyword>
<keyword evidence="1 4" id="KW-0808">Transferase</keyword>
<evidence type="ECO:0000256" key="2">
    <source>
        <dbReference type="ARBA" id="ARBA00023315"/>
    </source>
</evidence>
<dbReference type="EMBL" id="CP006650">
    <property type="protein sequence ID" value="AGT07365.1"/>
    <property type="molecule type" value="Genomic_DNA"/>
</dbReference>
<evidence type="ECO:0000256" key="1">
    <source>
        <dbReference type="ARBA" id="ARBA00022679"/>
    </source>
</evidence>
<dbReference type="STRING" id="1367847.JCM7686_0254"/>
<dbReference type="InterPro" id="IPR000182">
    <property type="entry name" value="GNAT_dom"/>
</dbReference>
<dbReference type="Gene3D" id="3.40.630.30">
    <property type="match status" value="1"/>
</dbReference>
<proteinExistence type="predicted"/>
<dbReference type="PANTHER" id="PTHR43420">
    <property type="entry name" value="ACETYLTRANSFERASE"/>
    <property type="match status" value="1"/>
</dbReference>
<feature type="domain" description="N-acetyltransferase" evidence="3">
    <location>
        <begin position="59"/>
        <end position="199"/>
    </location>
</feature>
<evidence type="ECO:0000313" key="5">
    <source>
        <dbReference type="Proteomes" id="UP000015480"/>
    </source>
</evidence>